<keyword evidence="2" id="KW-1185">Reference proteome</keyword>
<dbReference type="AlphaFoldDB" id="A0ABD2L8K7"/>
<accession>A0ABD2L8K7</accession>
<protein>
    <submittedName>
        <fullName evidence="1">Uncharacterized protein</fullName>
    </submittedName>
</protein>
<organism evidence="1 2">
    <name type="scientific">Heterodera trifolii</name>
    <dbReference type="NCBI Taxonomy" id="157864"/>
    <lineage>
        <taxon>Eukaryota</taxon>
        <taxon>Metazoa</taxon>
        <taxon>Ecdysozoa</taxon>
        <taxon>Nematoda</taxon>
        <taxon>Chromadorea</taxon>
        <taxon>Rhabditida</taxon>
        <taxon>Tylenchina</taxon>
        <taxon>Tylenchomorpha</taxon>
        <taxon>Tylenchoidea</taxon>
        <taxon>Heteroderidae</taxon>
        <taxon>Heteroderinae</taxon>
        <taxon>Heterodera</taxon>
    </lineage>
</organism>
<dbReference type="Proteomes" id="UP001620626">
    <property type="component" value="Unassembled WGS sequence"/>
</dbReference>
<proteinExistence type="predicted"/>
<sequence length="192" mass="21950">MMKKRIYFKWDQWQLSAISAFQSTEFIFTKQIEFDQLTNKSYVEFYPDQWNGLPNNADNDVVTFHINLQEFIGQLTFGELRKTTWVVKRRVCFPKYNGQPYSINAWHNNGQEYIPIFTDVTTVLDDSTNKQCLDIDPDGFEHLDGNALIAFSLAGCQGFYAFGSATVTVLRGVGDIDFSGGLRYYGPLNGGF</sequence>
<comment type="caution">
    <text evidence="1">The sequence shown here is derived from an EMBL/GenBank/DDBJ whole genome shotgun (WGS) entry which is preliminary data.</text>
</comment>
<reference evidence="1 2" key="1">
    <citation type="submission" date="2024-10" db="EMBL/GenBank/DDBJ databases">
        <authorList>
            <person name="Kim D."/>
        </authorList>
    </citation>
    <scope>NUCLEOTIDE SEQUENCE [LARGE SCALE GENOMIC DNA]</scope>
    <source>
        <strain evidence="1">BH-2024</strain>
    </source>
</reference>
<evidence type="ECO:0000313" key="1">
    <source>
        <dbReference type="EMBL" id="KAL3111454.1"/>
    </source>
</evidence>
<dbReference type="EMBL" id="JBICBT010000506">
    <property type="protein sequence ID" value="KAL3111454.1"/>
    <property type="molecule type" value="Genomic_DNA"/>
</dbReference>
<name>A0ABD2L8K7_9BILA</name>
<evidence type="ECO:0000313" key="2">
    <source>
        <dbReference type="Proteomes" id="UP001620626"/>
    </source>
</evidence>
<gene>
    <name evidence="1" type="ORF">niasHT_017681</name>
</gene>